<accession>A0A6J4GYW8</accession>
<dbReference type="AlphaFoldDB" id="A0A6J4GYW8"/>
<dbReference type="InterPro" id="IPR029068">
    <property type="entry name" value="Glyas_Bleomycin-R_OHBP_Dase"/>
</dbReference>
<organism evidence="2">
    <name type="scientific">uncultured Chloroflexota bacterium</name>
    <dbReference type="NCBI Taxonomy" id="166587"/>
    <lineage>
        <taxon>Bacteria</taxon>
        <taxon>Bacillati</taxon>
        <taxon>Chloroflexota</taxon>
        <taxon>environmental samples</taxon>
    </lineage>
</organism>
<feature type="domain" description="VOC" evidence="1">
    <location>
        <begin position="1"/>
        <end position="50"/>
    </location>
</feature>
<protein>
    <recommendedName>
        <fullName evidence="1">VOC domain-containing protein</fullName>
    </recommendedName>
</protein>
<name>A0A6J4GYW8_9CHLR</name>
<dbReference type="EMBL" id="CADCTC010000001">
    <property type="protein sequence ID" value="CAA9209712.1"/>
    <property type="molecule type" value="Genomic_DNA"/>
</dbReference>
<dbReference type="InterPro" id="IPR037523">
    <property type="entry name" value="VOC_core"/>
</dbReference>
<evidence type="ECO:0000313" key="2">
    <source>
        <dbReference type="EMBL" id="CAA9209712.1"/>
    </source>
</evidence>
<dbReference type="SUPFAM" id="SSF54593">
    <property type="entry name" value="Glyoxalase/Bleomycin resistance protein/Dihydroxybiphenyl dioxygenase"/>
    <property type="match status" value="1"/>
</dbReference>
<dbReference type="Gene3D" id="3.10.180.10">
    <property type="entry name" value="2,3-Dihydroxybiphenyl 1,2-Dioxygenase, domain 1"/>
    <property type="match status" value="1"/>
</dbReference>
<reference evidence="2" key="1">
    <citation type="submission" date="2020-02" db="EMBL/GenBank/DDBJ databases">
        <authorList>
            <person name="Meier V. D."/>
        </authorList>
    </citation>
    <scope>NUCLEOTIDE SEQUENCE</scope>
    <source>
        <strain evidence="2">AVDCRST_MAG77</strain>
    </source>
</reference>
<gene>
    <name evidence="2" type="ORF">AVDCRST_MAG77-1970</name>
</gene>
<proteinExistence type="predicted"/>
<dbReference type="PROSITE" id="PS51819">
    <property type="entry name" value="VOC"/>
    <property type="match status" value="1"/>
</dbReference>
<sequence>MDDLDAWVEYLKARDVPLTAGPFDLSFPSGPVRGLFIADPEGNPVELMQRQAR</sequence>
<evidence type="ECO:0000259" key="1">
    <source>
        <dbReference type="PROSITE" id="PS51819"/>
    </source>
</evidence>